<dbReference type="SUPFAM" id="SSF52058">
    <property type="entry name" value="L domain-like"/>
    <property type="match status" value="1"/>
</dbReference>
<feature type="signal peptide" evidence="10">
    <location>
        <begin position="1"/>
        <end position="18"/>
    </location>
</feature>
<dbReference type="InterPro" id="IPR032675">
    <property type="entry name" value="LRR_dom_sf"/>
</dbReference>
<dbReference type="PANTHER" id="PTHR24369:SF210">
    <property type="entry name" value="CHAOPTIN-RELATED"/>
    <property type="match status" value="1"/>
</dbReference>
<evidence type="ECO:0000313" key="12">
    <source>
        <dbReference type="EMBL" id="TKC44366.1"/>
    </source>
</evidence>
<name>A0A4U1F6S7_MONMO</name>
<dbReference type="Gene3D" id="3.80.10.10">
    <property type="entry name" value="Ribonuclease Inhibitor"/>
    <property type="match status" value="2"/>
</dbReference>
<dbReference type="EMBL" id="RWIC01000404">
    <property type="protein sequence ID" value="TKC44366.1"/>
    <property type="molecule type" value="Genomic_DNA"/>
</dbReference>
<evidence type="ECO:0000256" key="8">
    <source>
        <dbReference type="ARBA" id="ARBA00023157"/>
    </source>
</evidence>
<dbReference type="FunFam" id="3.80.10.10:FF:000301">
    <property type="entry name" value="leucine-rich repeat neuronal protein 2"/>
    <property type="match status" value="1"/>
</dbReference>
<dbReference type="SUPFAM" id="SSF48726">
    <property type="entry name" value="Immunoglobulin"/>
    <property type="match status" value="1"/>
</dbReference>
<dbReference type="SMART" id="SM00369">
    <property type="entry name" value="LRR_TYP"/>
    <property type="match status" value="10"/>
</dbReference>
<gene>
    <name evidence="12" type="ORF">EI555_005149</name>
</gene>
<evidence type="ECO:0000256" key="2">
    <source>
        <dbReference type="ARBA" id="ARBA00022614"/>
    </source>
</evidence>
<feature type="chain" id="PRO_5020714528" description="Ig-like domain-containing protein" evidence="10">
    <location>
        <begin position="19"/>
        <end position="804"/>
    </location>
</feature>
<comment type="subcellular location">
    <subcellularLocation>
        <location evidence="1">Membrane</location>
        <topology evidence="1">Single-pass membrane protein</topology>
    </subcellularLocation>
</comment>
<dbReference type="SMART" id="SM00409">
    <property type="entry name" value="IG"/>
    <property type="match status" value="1"/>
</dbReference>
<keyword evidence="2" id="KW-0433">Leucine-rich repeat</keyword>
<evidence type="ECO:0000313" key="13">
    <source>
        <dbReference type="Proteomes" id="UP000308365"/>
    </source>
</evidence>
<organism evidence="12 13">
    <name type="scientific">Monodon monoceros</name>
    <name type="common">Narwhal</name>
    <name type="synonym">Ceratodon monodon</name>
    <dbReference type="NCBI Taxonomy" id="40151"/>
    <lineage>
        <taxon>Eukaryota</taxon>
        <taxon>Metazoa</taxon>
        <taxon>Chordata</taxon>
        <taxon>Craniata</taxon>
        <taxon>Vertebrata</taxon>
        <taxon>Euteleostomi</taxon>
        <taxon>Mammalia</taxon>
        <taxon>Eutheria</taxon>
        <taxon>Laurasiatheria</taxon>
        <taxon>Artiodactyla</taxon>
        <taxon>Whippomorpha</taxon>
        <taxon>Cetacea</taxon>
        <taxon>Odontoceti</taxon>
        <taxon>Monodontidae</taxon>
        <taxon>Monodon</taxon>
    </lineage>
</organism>
<keyword evidence="4 10" id="KW-0732">Signal</keyword>
<keyword evidence="6" id="KW-1133">Transmembrane helix</keyword>
<accession>A0A4U1F6S7</accession>
<dbReference type="InterPro" id="IPR003598">
    <property type="entry name" value="Ig_sub2"/>
</dbReference>
<dbReference type="InterPro" id="IPR001611">
    <property type="entry name" value="Leu-rich_rpt"/>
</dbReference>
<feature type="domain" description="Ig-like" evidence="11">
    <location>
        <begin position="422"/>
        <end position="511"/>
    </location>
</feature>
<sequence>MRLLVAPLLLAWVAGAIATVPVVPWHVPCPPRCACQIRPWYTPLSSYREATTVDCNDLFLTAVPPALPAGTQTLLLQSNGIVRVDQSELGYLANLTELDLSQNSFSDTRDCDFRALPQLLSLHLEENQLTRLEDHSFAGLASLQELYLNHNQLYRIAPRAFAGLSNLLRLHLNSNLLRAVDGRWFEMLPSLEILMIGGNKVDAILDMNFRPLANLRSLVLAGMNLREISDYALEGLQSLESLSFYDNLLARVPRRALEQVPGLKFLDLNKNPLQRVGPGDFANMLHLKELGLNNMEELVSIDKFALVNLPELTKLDITNNPRLSFIHPRAFHHLPQMETLMLNNNALSALHQQTVESLPNLQEVGLHGNPIRCDCVIRWANATGTHVRFIEPQSTLCAEPPDLQRRPVREVPFREMTDHCLPLISPRSFPPSLQVASGESLVLHCRALAEPEPEIYWVTPAGVRLTAARAGRKYRVYPEGTLELRRVTAEEAGLYTCVAQNLVGADTKTVSVVVGRAPLQPGRGKGWGLELQVQETHPYHILLSWVSPPNTVSTNLTWSSASALQGHRATAVARLPRGTHSYNITRLLQATEYWACLQVAFADAHTQLACVWARTKEATPCHRALGDQPGLIAILALTILLLAAGLAAHLGTGQPRQGVGGRPLLPAWAFWGWSTPSARVVSAPLVLHWNPGRKLPRSSEGETLSPPLMHPLLFSVSVQSQLLALSPSGQELKEASPPHLGGLLPKWGPSWIRRTRGRGMPRNASSRHPSGLHSERIAVECCKDTANAMAKAFGLQMELCVGTK</sequence>
<keyword evidence="7" id="KW-0472">Membrane</keyword>
<keyword evidence="5" id="KW-0677">Repeat</keyword>
<reference evidence="13" key="1">
    <citation type="journal article" date="2019" name="IScience">
        <title>Narwhal Genome Reveals Long-Term Low Genetic Diversity despite Current Large Abundance Size.</title>
        <authorList>
            <person name="Westbury M.V."/>
            <person name="Petersen B."/>
            <person name="Garde E."/>
            <person name="Heide-Jorgensen M.P."/>
            <person name="Lorenzen E.D."/>
        </authorList>
    </citation>
    <scope>NUCLEOTIDE SEQUENCE [LARGE SCALE GENOMIC DNA]</scope>
</reference>
<keyword evidence="8" id="KW-1015">Disulfide bond</keyword>
<evidence type="ECO:0000256" key="9">
    <source>
        <dbReference type="ARBA" id="ARBA00023180"/>
    </source>
</evidence>
<keyword evidence="3" id="KW-0812">Transmembrane</keyword>
<dbReference type="InterPro" id="IPR003599">
    <property type="entry name" value="Ig_sub"/>
</dbReference>
<dbReference type="Gene3D" id="2.60.40.10">
    <property type="entry name" value="Immunoglobulins"/>
    <property type="match status" value="1"/>
</dbReference>
<dbReference type="SMART" id="SM00082">
    <property type="entry name" value="LRRCT"/>
    <property type="match status" value="1"/>
</dbReference>
<comment type="caution">
    <text evidence="12">The sequence shown here is derived from an EMBL/GenBank/DDBJ whole genome shotgun (WGS) entry which is preliminary data.</text>
</comment>
<keyword evidence="9" id="KW-0325">Glycoprotein</keyword>
<dbReference type="SMART" id="SM00408">
    <property type="entry name" value="IGc2"/>
    <property type="match status" value="1"/>
</dbReference>
<dbReference type="Pfam" id="PF07679">
    <property type="entry name" value="I-set"/>
    <property type="match status" value="1"/>
</dbReference>
<evidence type="ECO:0000256" key="1">
    <source>
        <dbReference type="ARBA" id="ARBA00004167"/>
    </source>
</evidence>
<dbReference type="AlphaFoldDB" id="A0A4U1F6S7"/>
<evidence type="ECO:0000259" key="11">
    <source>
        <dbReference type="PROSITE" id="PS50835"/>
    </source>
</evidence>
<protein>
    <recommendedName>
        <fullName evidence="11">Ig-like domain-containing protein</fullName>
    </recommendedName>
</protein>
<dbReference type="InterPro" id="IPR036179">
    <property type="entry name" value="Ig-like_dom_sf"/>
</dbReference>
<dbReference type="GO" id="GO:0005886">
    <property type="term" value="C:plasma membrane"/>
    <property type="evidence" value="ECO:0007669"/>
    <property type="project" value="TreeGrafter"/>
</dbReference>
<dbReference type="InterPro" id="IPR003591">
    <property type="entry name" value="Leu-rich_rpt_typical-subtyp"/>
</dbReference>
<dbReference type="Pfam" id="PF13855">
    <property type="entry name" value="LRR_8"/>
    <property type="match status" value="3"/>
</dbReference>
<evidence type="ECO:0000256" key="4">
    <source>
        <dbReference type="ARBA" id="ARBA00022729"/>
    </source>
</evidence>
<dbReference type="PANTHER" id="PTHR24369">
    <property type="entry name" value="ANTIGEN BSP, PUTATIVE-RELATED"/>
    <property type="match status" value="1"/>
</dbReference>
<dbReference type="InterPro" id="IPR050541">
    <property type="entry name" value="LRR_TM_domain-containing"/>
</dbReference>
<dbReference type="PROSITE" id="PS50835">
    <property type="entry name" value="IG_LIKE"/>
    <property type="match status" value="1"/>
</dbReference>
<evidence type="ECO:0000256" key="6">
    <source>
        <dbReference type="ARBA" id="ARBA00022989"/>
    </source>
</evidence>
<dbReference type="InterPro" id="IPR000483">
    <property type="entry name" value="Cys-rich_flank_reg_C"/>
</dbReference>
<dbReference type="InterPro" id="IPR013783">
    <property type="entry name" value="Ig-like_fold"/>
</dbReference>
<dbReference type="InterPro" id="IPR007110">
    <property type="entry name" value="Ig-like_dom"/>
</dbReference>
<evidence type="ECO:0000256" key="7">
    <source>
        <dbReference type="ARBA" id="ARBA00023136"/>
    </source>
</evidence>
<dbReference type="FunFam" id="2.60.40.10:FF:000887">
    <property type="entry name" value="leucine-rich repeat neuronal protein 2"/>
    <property type="match status" value="1"/>
</dbReference>
<dbReference type="FunFam" id="3.80.10.10:FF:000522">
    <property type="entry name" value="Leucine rich repeat neuronal 2"/>
    <property type="match status" value="1"/>
</dbReference>
<dbReference type="InterPro" id="IPR013098">
    <property type="entry name" value="Ig_I-set"/>
</dbReference>
<proteinExistence type="predicted"/>
<evidence type="ECO:0000256" key="5">
    <source>
        <dbReference type="ARBA" id="ARBA00022737"/>
    </source>
</evidence>
<dbReference type="Proteomes" id="UP000308365">
    <property type="component" value="Unassembled WGS sequence"/>
</dbReference>
<evidence type="ECO:0000256" key="10">
    <source>
        <dbReference type="SAM" id="SignalP"/>
    </source>
</evidence>
<evidence type="ECO:0000256" key="3">
    <source>
        <dbReference type="ARBA" id="ARBA00022692"/>
    </source>
</evidence>